<feature type="coiled-coil region" evidence="1">
    <location>
        <begin position="56"/>
        <end position="90"/>
    </location>
</feature>
<dbReference type="AlphaFoldDB" id="A0A8T2KVC0"/>
<feature type="region of interest" description="Disordered" evidence="2">
    <location>
        <begin position="256"/>
        <end position="280"/>
    </location>
</feature>
<accession>A0A8T2KVC0</accession>
<feature type="region of interest" description="Disordered" evidence="2">
    <location>
        <begin position="33"/>
        <end position="52"/>
    </location>
</feature>
<keyword evidence="1" id="KW-0175">Coiled coil</keyword>
<dbReference type="EMBL" id="JAICCE010000021">
    <property type="protein sequence ID" value="KAG9262884.1"/>
    <property type="molecule type" value="Genomic_DNA"/>
</dbReference>
<reference evidence="3 4" key="1">
    <citation type="submission" date="2021-07" db="EMBL/GenBank/DDBJ databases">
        <authorList>
            <person name="Imarazene B."/>
            <person name="Zahm M."/>
            <person name="Klopp C."/>
            <person name="Cabau C."/>
            <person name="Beille S."/>
            <person name="Jouanno E."/>
            <person name="Castinel A."/>
            <person name="Lluch J."/>
            <person name="Gil L."/>
            <person name="Kuchtly C."/>
            <person name="Lopez Roques C."/>
            <person name="Donnadieu C."/>
            <person name="Parrinello H."/>
            <person name="Journot L."/>
            <person name="Du K."/>
            <person name="Schartl M."/>
            <person name="Retaux S."/>
            <person name="Guiguen Y."/>
        </authorList>
    </citation>
    <scope>NUCLEOTIDE SEQUENCE [LARGE SCALE GENOMIC DNA]</scope>
    <source>
        <strain evidence="3">Pach_M1</strain>
        <tissue evidence="3">Testis</tissue>
    </source>
</reference>
<evidence type="ECO:0000256" key="2">
    <source>
        <dbReference type="SAM" id="MobiDB-lite"/>
    </source>
</evidence>
<evidence type="ECO:0000313" key="4">
    <source>
        <dbReference type="Proteomes" id="UP000752171"/>
    </source>
</evidence>
<sequence>MGAFILKAQGSCWRLACVSRLICREMFSTVRSCSTGEDGLGGDDSKRTNKSVGVGTDLSMAEVEHLESEITELREEVARLEVELNRWRGGASNTEVLENCGTSSFSFKWDPDTVPLQIDENVTASSQTLVKMEEEPVMLVVCKTEPDDEDYEDHEDPSLSVPENLSTLYKEEPPPAEGNLLVVEDDVQQMFQTQLLTCSVKLVDCRNMLEMDGHIKVEEQQNGSAVTEEEDEKNITLSGIFEAYTLVHQHYAWESNPSPEVPDEHQQMSSSWLLHDNMHH</sequence>
<feature type="non-terminal residue" evidence="3">
    <location>
        <position position="280"/>
    </location>
</feature>
<comment type="caution">
    <text evidence="3">The sequence shown here is derived from an EMBL/GenBank/DDBJ whole genome shotgun (WGS) entry which is preliminary data.</text>
</comment>
<proteinExistence type="predicted"/>
<gene>
    <name evidence="3" type="ORF">AMEX_G24820</name>
</gene>
<name>A0A8T2KVC0_ASTMX</name>
<evidence type="ECO:0000313" key="3">
    <source>
        <dbReference type="EMBL" id="KAG9262884.1"/>
    </source>
</evidence>
<dbReference type="Proteomes" id="UP000752171">
    <property type="component" value="Unassembled WGS sequence"/>
</dbReference>
<organism evidence="3 4">
    <name type="scientific">Astyanax mexicanus</name>
    <name type="common">Blind cave fish</name>
    <name type="synonym">Astyanax fasciatus mexicanus</name>
    <dbReference type="NCBI Taxonomy" id="7994"/>
    <lineage>
        <taxon>Eukaryota</taxon>
        <taxon>Metazoa</taxon>
        <taxon>Chordata</taxon>
        <taxon>Craniata</taxon>
        <taxon>Vertebrata</taxon>
        <taxon>Euteleostomi</taxon>
        <taxon>Actinopterygii</taxon>
        <taxon>Neopterygii</taxon>
        <taxon>Teleostei</taxon>
        <taxon>Ostariophysi</taxon>
        <taxon>Characiformes</taxon>
        <taxon>Characoidei</taxon>
        <taxon>Acestrorhamphidae</taxon>
        <taxon>Acestrorhamphinae</taxon>
        <taxon>Astyanax</taxon>
    </lineage>
</organism>
<evidence type="ECO:0000256" key="1">
    <source>
        <dbReference type="SAM" id="Coils"/>
    </source>
</evidence>
<protein>
    <submittedName>
        <fullName evidence="3">Zinc finger protein 2-like isoform X1</fullName>
    </submittedName>
</protein>